<dbReference type="InterPro" id="IPR011251">
    <property type="entry name" value="Luciferase-like_dom"/>
</dbReference>
<evidence type="ECO:0000313" key="8">
    <source>
        <dbReference type="EMBL" id="SNB71201.1"/>
    </source>
</evidence>
<protein>
    <submittedName>
        <fullName evidence="8">FMN-dependent oxidoreductase, nitrilotriacetate monooxygenase family</fullName>
    </submittedName>
</protein>
<dbReference type="NCBIfam" id="TIGR03860">
    <property type="entry name" value="FMN_nitrolo"/>
    <property type="match status" value="1"/>
</dbReference>
<keyword evidence="1 6" id="KW-0285">Flavoprotein</keyword>
<dbReference type="Gene3D" id="3.20.20.30">
    <property type="entry name" value="Luciferase-like domain"/>
    <property type="match status" value="1"/>
</dbReference>
<gene>
    <name evidence="8" type="ORF">SAMN07250955_10877</name>
</gene>
<dbReference type="SUPFAM" id="SSF51679">
    <property type="entry name" value="Bacterial luciferase-like"/>
    <property type="match status" value="1"/>
</dbReference>
<dbReference type="GO" id="GO:0004497">
    <property type="term" value="F:monooxygenase activity"/>
    <property type="evidence" value="ECO:0007669"/>
    <property type="project" value="UniProtKB-KW"/>
</dbReference>
<organism evidence="8 9">
    <name type="scientific">Arboricoccus pini</name>
    <dbReference type="NCBI Taxonomy" id="1963835"/>
    <lineage>
        <taxon>Bacteria</taxon>
        <taxon>Pseudomonadati</taxon>
        <taxon>Pseudomonadota</taxon>
        <taxon>Alphaproteobacteria</taxon>
        <taxon>Geminicoccales</taxon>
        <taxon>Geminicoccaceae</taxon>
        <taxon>Arboricoccus</taxon>
    </lineage>
</organism>
<dbReference type="CDD" id="cd01095">
    <property type="entry name" value="Nitrilotriacetate_monoxgenase"/>
    <property type="match status" value="1"/>
</dbReference>
<comment type="similarity">
    <text evidence="5">Belongs to the NtaA/SnaA/DszA monooxygenase family.</text>
</comment>
<keyword evidence="2 6" id="KW-0288">FMN</keyword>
<evidence type="ECO:0000256" key="4">
    <source>
        <dbReference type="ARBA" id="ARBA00023033"/>
    </source>
</evidence>
<name>A0A212RFQ2_9PROT</name>
<keyword evidence="3" id="KW-0560">Oxidoreductase</keyword>
<feature type="binding site" evidence="6">
    <location>
        <position position="155"/>
    </location>
    <ligand>
        <name>FMN</name>
        <dbReference type="ChEBI" id="CHEBI:58210"/>
    </ligand>
</feature>
<feature type="binding site" evidence="6">
    <location>
        <position position="226"/>
    </location>
    <ligand>
        <name>FMN</name>
        <dbReference type="ChEBI" id="CHEBI:58210"/>
    </ligand>
</feature>
<evidence type="ECO:0000256" key="2">
    <source>
        <dbReference type="ARBA" id="ARBA00022643"/>
    </source>
</evidence>
<feature type="binding site" evidence="6">
    <location>
        <position position="61"/>
    </location>
    <ligand>
        <name>FMN</name>
        <dbReference type="ChEBI" id="CHEBI:58210"/>
    </ligand>
</feature>
<proteinExistence type="inferred from homology"/>
<evidence type="ECO:0000256" key="5">
    <source>
        <dbReference type="ARBA" id="ARBA00033748"/>
    </source>
</evidence>
<dbReference type="Pfam" id="PF00296">
    <property type="entry name" value="Bac_luciferase"/>
    <property type="match status" value="1"/>
</dbReference>
<sequence>MVNRMERRELHLGLNVLSDGMHPAAWRAPYTDPVGFMKPSQWQQLVQVAERGTLDAIFLADNLHLAIDDNGKIDQPPLALDPIVLLSTLASQTSHVGLVATVSTSFEEPYNVARRIASLDHLSGGRAAWNIVTTAEHRASANYGARPQPPREERYARADEFVEVVRALWDSWDDDAMVADQGSGVFTAPRRIRAIDHHGAYFKVAGPLNLPRSPQGQPVLFQAGGSEGGLELAARHADAVFTSQATLPDALAYARDLRERTSRHGRPADAVRIMPGLSFILGGTETEARRRAFELNELAGDRRLAIFAWQLGVDVHELAWDRELPPWLFDKSQLSRNSQGARDIVLNLARRERLTVRQLLDRIQSWHRLVIGDPEQLAATIAEWFEAGAVDGFNLMPDVEPSGIEAFVDHVIPILRRRGIFRREYKGATLRDHLGLARPSAVFPSGISLPSPPTRLEVEAYSLAR</sequence>
<evidence type="ECO:0000256" key="1">
    <source>
        <dbReference type="ARBA" id="ARBA00022630"/>
    </source>
</evidence>
<dbReference type="Proteomes" id="UP000197065">
    <property type="component" value="Unassembled WGS sequence"/>
</dbReference>
<evidence type="ECO:0000256" key="6">
    <source>
        <dbReference type="PIRSR" id="PIRSR000337-1"/>
    </source>
</evidence>
<dbReference type="GO" id="GO:0016705">
    <property type="term" value="F:oxidoreductase activity, acting on paired donors, with incorporation or reduction of molecular oxygen"/>
    <property type="evidence" value="ECO:0007669"/>
    <property type="project" value="InterPro"/>
</dbReference>
<dbReference type="PANTHER" id="PTHR30011:SF16">
    <property type="entry name" value="C2H2 FINGER DOMAIN TRANSCRIPTION FACTOR (EUROFUNG)-RELATED"/>
    <property type="match status" value="1"/>
</dbReference>
<dbReference type="AlphaFoldDB" id="A0A212RFQ2"/>
<dbReference type="InterPro" id="IPR051260">
    <property type="entry name" value="Diverse_substr_monoxygenases"/>
</dbReference>
<feature type="domain" description="Luciferase-like" evidence="7">
    <location>
        <begin position="37"/>
        <end position="389"/>
    </location>
</feature>
<accession>A0A212RFQ2</accession>
<dbReference type="PIRSF" id="PIRSF000337">
    <property type="entry name" value="NTA_MOA"/>
    <property type="match status" value="1"/>
</dbReference>
<keyword evidence="9" id="KW-1185">Reference proteome</keyword>
<dbReference type="InterPro" id="IPR036661">
    <property type="entry name" value="Luciferase-like_sf"/>
</dbReference>
<dbReference type="PANTHER" id="PTHR30011">
    <property type="entry name" value="ALKANESULFONATE MONOOXYGENASE-RELATED"/>
    <property type="match status" value="1"/>
</dbReference>
<reference evidence="8 9" key="1">
    <citation type="submission" date="2017-06" db="EMBL/GenBank/DDBJ databases">
        <authorList>
            <person name="Kim H.J."/>
            <person name="Triplett B.A."/>
        </authorList>
    </citation>
    <scope>NUCLEOTIDE SEQUENCE [LARGE SCALE GENOMIC DNA]</scope>
    <source>
        <strain evidence="8 9">B29T1</strain>
    </source>
</reference>
<keyword evidence="4 8" id="KW-0503">Monooxygenase</keyword>
<feature type="binding site" evidence="6">
    <location>
        <position position="101"/>
    </location>
    <ligand>
        <name>FMN</name>
        <dbReference type="ChEBI" id="CHEBI:58210"/>
    </ligand>
</feature>
<evidence type="ECO:0000256" key="3">
    <source>
        <dbReference type="ARBA" id="ARBA00023002"/>
    </source>
</evidence>
<evidence type="ECO:0000313" key="9">
    <source>
        <dbReference type="Proteomes" id="UP000197065"/>
    </source>
</evidence>
<dbReference type="EMBL" id="FYEH01000008">
    <property type="protein sequence ID" value="SNB71201.1"/>
    <property type="molecule type" value="Genomic_DNA"/>
</dbReference>
<dbReference type="InterPro" id="IPR016215">
    <property type="entry name" value="NTA_MOA"/>
</dbReference>
<evidence type="ECO:0000259" key="7">
    <source>
        <dbReference type="Pfam" id="PF00296"/>
    </source>
</evidence>